<dbReference type="InterPro" id="IPR051055">
    <property type="entry name" value="PIF1_helicase"/>
</dbReference>
<evidence type="ECO:0000256" key="2">
    <source>
        <dbReference type="ARBA" id="ARBA00022971"/>
    </source>
</evidence>
<dbReference type="Pfam" id="PF13604">
    <property type="entry name" value="AAA_30"/>
    <property type="match status" value="1"/>
</dbReference>
<evidence type="ECO:0000313" key="6">
    <source>
        <dbReference type="Proteomes" id="UP001237448"/>
    </source>
</evidence>
<keyword evidence="6" id="KW-1185">Reference proteome</keyword>
<organism evidence="5 6">
    <name type="scientific">Labrys monachus</name>
    <dbReference type="NCBI Taxonomy" id="217067"/>
    <lineage>
        <taxon>Bacteria</taxon>
        <taxon>Pseudomonadati</taxon>
        <taxon>Pseudomonadota</taxon>
        <taxon>Alphaproteobacteria</taxon>
        <taxon>Hyphomicrobiales</taxon>
        <taxon>Xanthobacteraceae</taxon>
        <taxon>Labrys</taxon>
    </lineage>
</organism>
<dbReference type="PANTHER" id="PTHR47642">
    <property type="entry name" value="ATP-DEPENDENT DNA HELICASE"/>
    <property type="match status" value="1"/>
</dbReference>
<dbReference type="NCBIfam" id="NF010464">
    <property type="entry name" value="PRK13889.1"/>
    <property type="match status" value="1"/>
</dbReference>
<name>A0ABU0F793_9HYPH</name>
<dbReference type="InterPro" id="IPR014136">
    <property type="entry name" value="TraA_Ti"/>
</dbReference>
<reference evidence="5 6" key="1">
    <citation type="submission" date="2023-07" db="EMBL/GenBank/DDBJ databases">
        <title>Genomic Encyclopedia of Type Strains, Phase IV (KMG-IV): sequencing the most valuable type-strain genomes for metagenomic binning, comparative biology and taxonomic classification.</title>
        <authorList>
            <person name="Goeker M."/>
        </authorList>
    </citation>
    <scope>NUCLEOTIDE SEQUENCE [LARGE SCALE GENOMIC DNA]</scope>
    <source>
        <strain evidence="5 6">DSM 5896</strain>
    </source>
</reference>
<dbReference type="Proteomes" id="UP001237448">
    <property type="component" value="Unassembled WGS sequence"/>
</dbReference>
<dbReference type="InterPro" id="IPR027417">
    <property type="entry name" value="P-loop_NTPase"/>
</dbReference>
<dbReference type="InterPro" id="IPR005053">
    <property type="entry name" value="MobA_MobL"/>
</dbReference>
<accession>A0ABU0F793</accession>
<feature type="domain" description="MobA/MobL protein" evidence="4">
    <location>
        <begin position="1"/>
        <end position="75"/>
    </location>
</feature>
<comment type="similarity">
    <text evidence="1">Belongs to the MobA/MobL family.</text>
</comment>
<dbReference type="SUPFAM" id="SSF52540">
    <property type="entry name" value="P-loop containing nucleoside triphosphate hydrolases"/>
    <property type="match status" value="2"/>
</dbReference>
<evidence type="ECO:0000256" key="3">
    <source>
        <dbReference type="SAM" id="MobiDB-lite"/>
    </source>
</evidence>
<dbReference type="Gene3D" id="3.30.930.30">
    <property type="match status" value="1"/>
</dbReference>
<dbReference type="CDD" id="cd18809">
    <property type="entry name" value="SF1_C_RecD"/>
    <property type="match status" value="1"/>
</dbReference>
<dbReference type="Gene3D" id="3.40.50.300">
    <property type="entry name" value="P-loop containing nucleotide triphosphate hydrolases"/>
    <property type="match status" value="2"/>
</dbReference>
<keyword evidence="2" id="KW-0184">Conjugation</keyword>
<proteinExistence type="inferred from homology"/>
<dbReference type="CDD" id="cd17933">
    <property type="entry name" value="DEXSc_RecD-like"/>
    <property type="match status" value="1"/>
</dbReference>
<feature type="compositionally biased region" description="Basic and acidic residues" evidence="3">
    <location>
        <begin position="658"/>
        <end position="674"/>
    </location>
</feature>
<protein>
    <submittedName>
        <fullName evidence="5">Ti-type conjugative transfer relaxase TraA</fullName>
    </submittedName>
</protein>
<feature type="region of interest" description="Disordered" evidence="3">
    <location>
        <begin position="634"/>
        <end position="678"/>
    </location>
</feature>
<feature type="region of interest" description="Disordered" evidence="3">
    <location>
        <begin position="586"/>
        <end position="605"/>
    </location>
</feature>
<dbReference type="PANTHER" id="PTHR47642:SF5">
    <property type="entry name" value="ATP-DEPENDENT DNA HELICASE"/>
    <property type="match status" value="1"/>
</dbReference>
<dbReference type="Pfam" id="PF03389">
    <property type="entry name" value="MobA_MobL"/>
    <property type="match status" value="1"/>
</dbReference>
<evidence type="ECO:0000259" key="4">
    <source>
        <dbReference type="Pfam" id="PF03389"/>
    </source>
</evidence>
<dbReference type="EMBL" id="JAUSVK010000001">
    <property type="protein sequence ID" value="MDQ0390426.1"/>
    <property type="molecule type" value="Genomic_DNA"/>
</dbReference>
<evidence type="ECO:0000256" key="1">
    <source>
        <dbReference type="ARBA" id="ARBA00010873"/>
    </source>
</evidence>
<evidence type="ECO:0000313" key="5">
    <source>
        <dbReference type="EMBL" id="MDQ0390426.1"/>
    </source>
</evidence>
<comment type="caution">
    <text evidence="5">The sequence shown here is derived from an EMBL/GenBank/DDBJ whole genome shotgun (WGS) entry which is preliminary data.</text>
</comment>
<dbReference type="NCBIfam" id="TIGR02768">
    <property type="entry name" value="TraA_Ti"/>
    <property type="match status" value="1"/>
</dbReference>
<sequence length="874" mass="96346">MLTMRSVDETGFGPKVRDWNRTEMVEHWRERWAELANERMAELDIDARIDHRTLEVQGIALEPQSQIGAPAQRIEAADRAEMHREIARTNGARIIADPSVALDAITQQQSTFTRRDMAVFAHRHSDGIDQFNEVMGAMGRAPDLVELGKDGHGQDRFTTRDMIEAEQRLHRATDLMAETERHAVNDADRQAALARAEQRGLVLSGEQAGALVHITDGRDLGIVVGYAGTGKSAMLGVAREAWEASGYEVRGVALSGIAAENLESGSGIASRTIASLEHGWQQGRDMLSSRDVLVIDEAGMVGTRQLERVLSHAAEAGAKVVLVGDPQQLQSIEAGAAFRSIHERHGGVEIHEVRRQREDWQRAATRDLATGRTGNAIDAYRAHDRVHEAATREGARNDLIEGWDRDRQASPDKSRIILTHTNDEVRELNEAAREKMREAGGLGDDVHVTIQRGMNGERGERSFASGDRVMFLQNERGLGVKNGTLGTIETVSAQSMSVRTDDGRNVSFDLKDYDRIDHGYAATIHKAQGLTVDRTHVLATPGLDAHGSYVALSRHRDGMELHYGRDDFADQDRLVRTLSRDRAKDMASDYERIEPAQSDPARSYAERRGISFRERVVEIVRKVPEKVRGIFDGLRLTTGSPSEPVSGKDAAPDQSKGGPEREAAEVQRKTDALERGVAADPEAALRQVRTDALVRHARAADAIIEAKRQGLDPSNEARRELGAARQAFDAVRPNGWQDAEAAYSKDNSLAREAGSGRIARTIRALQLEAEIRTGRDADPAVGLSRRADHFVERWQKLGQASQHQYQVGDMSGYKATRAEMGDMANSLKRDPQMESLLANRKRELGIAFDSGRRLGDEIAFHAGIDLGRGRGIGI</sequence>
<gene>
    <name evidence="5" type="ORF">J3R73_000218</name>
</gene>
<dbReference type="Gene3D" id="2.30.30.940">
    <property type="match status" value="1"/>
</dbReference>